<dbReference type="InterPro" id="IPR016919">
    <property type="entry name" value="UCP029416_PTP"/>
</dbReference>
<evidence type="ECO:0000313" key="2">
    <source>
        <dbReference type="EMBL" id="KKM02749.1"/>
    </source>
</evidence>
<dbReference type="Pfam" id="PF01451">
    <property type="entry name" value="LMWPc"/>
    <property type="match status" value="1"/>
</dbReference>
<name>A0A0F9GVH8_9ZZZZ</name>
<evidence type="ECO:0000259" key="1">
    <source>
        <dbReference type="Pfam" id="PF01451"/>
    </source>
</evidence>
<feature type="domain" description="Phosphotyrosine protein phosphatase I" evidence="1">
    <location>
        <begin position="6"/>
        <end position="38"/>
    </location>
</feature>
<protein>
    <recommendedName>
        <fullName evidence="1">Phosphotyrosine protein phosphatase I domain-containing protein</fullName>
    </recommendedName>
</protein>
<dbReference type="InterPro" id="IPR023485">
    <property type="entry name" value="Ptyr_pPase"/>
</dbReference>
<dbReference type="InterPro" id="IPR036196">
    <property type="entry name" value="Ptyr_pPase_sf"/>
</dbReference>
<dbReference type="AlphaFoldDB" id="A0A0F9GVH8"/>
<dbReference type="EMBL" id="LAZR01016850">
    <property type="protein sequence ID" value="KKM02749.1"/>
    <property type="molecule type" value="Genomic_DNA"/>
</dbReference>
<gene>
    <name evidence="2" type="ORF">LCGC14_1781320</name>
</gene>
<organism evidence="2">
    <name type="scientific">marine sediment metagenome</name>
    <dbReference type="NCBI Taxonomy" id="412755"/>
    <lineage>
        <taxon>unclassified sequences</taxon>
        <taxon>metagenomes</taxon>
        <taxon>ecological metagenomes</taxon>
    </lineage>
</organism>
<proteinExistence type="predicted"/>
<sequence length="109" mass="12873">MRKKLLFVCTANRFRSKIAEDIFNQDLHFEVKSAGTDVFAKTQINKSLLEWADYIFVMEEIHRSIIHYKYPTGYNNKRIICLDIHDIYDYKNPELANITKTKIDNSLAI</sequence>
<dbReference type="PIRSF" id="PIRSF029416">
    <property type="entry name" value="UCP029416_PTP"/>
    <property type="match status" value="1"/>
</dbReference>
<accession>A0A0F9GVH8</accession>
<dbReference type="Gene3D" id="3.40.50.2300">
    <property type="match status" value="1"/>
</dbReference>
<reference evidence="2" key="1">
    <citation type="journal article" date="2015" name="Nature">
        <title>Complex archaea that bridge the gap between prokaryotes and eukaryotes.</title>
        <authorList>
            <person name="Spang A."/>
            <person name="Saw J.H."/>
            <person name="Jorgensen S.L."/>
            <person name="Zaremba-Niedzwiedzka K."/>
            <person name="Martijn J."/>
            <person name="Lind A.E."/>
            <person name="van Eijk R."/>
            <person name="Schleper C."/>
            <person name="Guy L."/>
            <person name="Ettema T.J."/>
        </authorList>
    </citation>
    <scope>NUCLEOTIDE SEQUENCE</scope>
</reference>
<dbReference type="SUPFAM" id="SSF52788">
    <property type="entry name" value="Phosphotyrosine protein phosphatases I"/>
    <property type="match status" value="1"/>
</dbReference>
<comment type="caution">
    <text evidence="2">The sequence shown here is derived from an EMBL/GenBank/DDBJ whole genome shotgun (WGS) entry which is preliminary data.</text>
</comment>